<evidence type="ECO:0000256" key="1">
    <source>
        <dbReference type="ARBA" id="ARBA00022553"/>
    </source>
</evidence>
<name>A0AAD5Q6Q6_PYTIN</name>
<evidence type="ECO:0000256" key="2">
    <source>
        <dbReference type="SAM" id="MobiDB-lite"/>
    </source>
</evidence>
<evidence type="ECO:0008006" key="7">
    <source>
        <dbReference type="Google" id="ProtNLM"/>
    </source>
</evidence>
<organism evidence="5 6">
    <name type="scientific">Pythium insidiosum</name>
    <name type="common">Pythiosis disease agent</name>
    <dbReference type="NCBI Taxonomy" id="114742"/>
    <lineage>
        <taxon>Eukaryota</taxon>
        <taxon>Sar</taxon>
        <taxon>Stramenopiles</taxon>
        <taxon>Oomycota</taxon>
        <taxon>Peronosporomycetes</taxon>
        <taxon>Pythiales</taxon>
        <taxon>Pythiaceae</taxon>
        <taxon>Pythium</taxon>
    </lineage>
</organism>
<feature type="compositionally biased region" description="Basic and acidic residues" evidence="2">
    <location>
        <begin position="254"/>
        <end position="271"/>
    </location>
</feature>
<dbReference type="PANTHER" id="PTHR15672:SF8">
    <property type="entry name" value="PROTEIN ENCORE"/>
    <property type="match status" value="1"/>
</dbReference>
<accession>A0AAD5Q6Q6</accession>
<feature type="compositionally biased region" description="Polar residues" evidence="2">
    <location>
        <begin position="409"/>
        <end position="419"/>
    </location>
</feature>
<proteinExistence type="predicted"/>
<dbReference type="Gene3D" id="3.30.1370.50">
    <property type="entry name" value="R3H-like domain"/>
    <property type="match status" value="1"/>
</dbReference>
<feature type="compositionally biased region" description="Low complexity" evidence="2">
    <location>
        <begin position="272"/>
        <end position="295"/>
    </location>
</feature>
<evidence type="ECO:0000313" key="5">
    <source>
        <dbReference type="EMBL" id="KAJ0394115.1"/>
    </source>
</evidence>
<protein>
    <recommendedName>
        <fullName evidence="7">SUZ domain-containing protein</fullName>
    </recommendedName>
</protein>
<dbReference type="AlphaFoldDB" id="A0AAD5Q6Q6"/>
<keyword evidence="1" id="KW-0597">Phosphoprotein</keyword>
<dbReference type="SMART" id="SM00393">
    <property type="entry name" value="R3H"/>
    <property type="match status" value="1"/>
</dbReference>
<dbReference type="CDD" id="cd02642">
    <property type="entry name" value="R3H_encore_like"/>
    <property type="match status" value="1"/>
</dbReference>
<dbReference type="Pfam" id="PF12752">
    <property type="entry name" value="SUZ"/>
    <property type="match status" value="1"/>
</dbReference>
<dbReference type="Proteomes" id="UP001209570">
    <property type="component" value="Unassembled WGS sequence"/>
</dbReference>
<dbReference type="Pfam" id="PF01424">
    <property type="entry name" value="R3H"/>
    <property type="match status" value="1"/>
</dbReference>
<reference evidence="5" key="1">
    <citation type="submission" date="2021-12" db="EMBL/GenBank/DDBJ databases">
        <title>Prjna785345.</title>
        <authorList>
            <person name="Rujirawat T."/>
            <person name="Krajaejun T."/>
        </authorList>
    </citation>
    <scope>NUCLEOTIDE SEQUENCE</scope>
    <source>
        <strain evidence="5">Pi057C3</strain>
    </source>
</reference>
<dbReference type="GO" id="GO:0003676">
    <property type="term" value="F:nucleic acid binding"/>
    <property type="evidence" value="ECO:0007669"/>
    <property type="project" value="UniProtKB-UniRule"/>
</dbReference>
<feature type="compositionally biased region" description="Low complexity" evidence="2">
    <location>
        <begin position="340"/>
        <end position="356"/>
    </location>
</feature>
<sequence length="491" mass="52808">MSDELAARADDWETSDVVPRILAREQPPPMPPQPQPQPQLDGQADDDHDAVAQATTAFRSQLRLEPPPPSQDGGAFQSPHAQYDPNGAYGQSVSPATATAASARFGPLDPVLLAGLENPRERLTLLKFEDQIVRFVRNPREVQLSFPPLSSYHRLIVHRLAERCALEHQTADYSSYAQGYDGNASRVVTLFKTAHTLVPRVLLIDLSTEKKQPAMTPASAPKIMIRKRGAPPRGGASGGPNGRNSAEAKNTQRSIEDRERAYAEARARIFGEETPSSSGGETSSSATAPASSPTADNSVGKAPAGSHQAAGPDGSRGFTRGSRSANGSDVTHDSATRNCPTSSSTSSSPSSSSPSSQSAAVDGTKADHLTGFKPQQNWKESKVLWRNREQEMNDPDFTRNHDAYRPSRDSSNNGYQNSIPRYGGQFQQPPPFDGARGNAFGYQGSTQSPYPGRARGLPSPEYQRIDRHTGTIPPPGPYPHSAYSPHRRGGG</sequence>
<dbReference type="PROSITE" id="PS51061">
    <property type="entry name" value="R3H"/>
    <property type="match status" value="1"/>
</dbReference>
<keyword evidence="6" id="KW-1185">Reference proteome</keyword>
<dbReference type="InterPro" id="IPR001374">
    <property type="entry name" value="R3H_dom"/>
</dbReference>
<dbReference type="PANTHER" id="PTHR15672">
    <property type="entry name" value="CAMP-REGULATED PHOSPHOPROTEIN 21 RELATED R3H DOMAIN CONTAINING PROTEIN"/>
    <property type="match status" value="1"/>
</dbReference>
<dbReference type="SUPFAM" id="SSF82708">
    <property type="entry name" value="R3H domain"/>
    <property type="match status" value="1"/>
</dbReference>
<feature type="region of interest" description="Disordered" evidence="2">
    <location>
        <begin position="210"/>
        <end position="491"/>
    </location>
</feature>
<evidence type="ECO:0000313" key="6">
    <source>
        <dbReference type="Proteomes" id="UP001209570"/>
    </source>
</evidence>
<comment type="caution">
    <text evidence="5">The sequence shown here is derived from an EMBL/GenBank/DDBJ whole genome shotgun (WGS) entry which is preliminary data.</text>
</comment>
<evidence type="ECO:0000259" key="3">
    <source>
        <dbReference type="PROSITE" id="PS51061"/>
    </source>
</evidence>
<dbReference type="InterPro" id="IPR051937">
    <property type="entry name" value="R3H_domain_containing"/>
</dbReference>
<feature type="region of interest" description="Disordered" evidence="2">
    <location>
        <begin position="1"/>
        <end position="95"/>
    </location>
</feature>
<feature type="domain" description="R3H" evidence="3">
    <location>
        <begin position="122"/>
        <end position="192"/>
    </location>
</feature>
<gene>
    <name evidence="5" type="ORF">P43SY_010001</name>
</gene>
<dbReference type="InterPro" id="IPR036867">
    <property type="entry name" value="R3H_dom_sf"/>
</dbReference>
<feature type="compositionally biased region" description="Basic and acidic residues" evidence="2">
    <location>
        <begin position="1"/>
        <end position="11"/>
    </location>
</feature>
<feature type="compositionally biased region" description="Basic and acidic residues" evidence="2">
    <location>
        <begin position="379"/>
        <end position="408"/>
    </location>
</feature>
<dbReference type="InterPro" id="IPR024771">
    <property type="entry name" value="SUZ"/>
</dbReference>
<evidence type="ECO:0000259" key="4">
    <source>
        <dbReference type="PROSITE" id="PS51673"/>
    </source>
</evidence>
<dbReference type="EMBL" id="JAKCXM010000433">
    <property type="protein sequence ID" value="KAJ0394115.1"/>
    <property type="molecule type" value="Genomic_DNA"/>
</dbReference>
<feature type="compositionally biased region" description="Pro residues" evidence="2">
    <location>
        <begin position="26"/>
        <end position="37"/>
    </location>
</feature>
<feature type="domain" description="SUZ" evidence="4">
    <location>
        <begin position="197"/>
        <end position="274"/>
    </location>
</feature>
<dbReference type="PROSITE" id="PS51673">
    <property type="entry name" value="SUZ"/>
    <property type="match status" value="1"/>
</dbReference>